<dbReference type="PANTHER" id="PTHR30603">
    <property type="entry name" value="RNA POLYMERASE SIGMA FACTOR RPO"/>
    <property type="match status" value="1"/>
</dbReference>
<evidence type="ECO:0000259" key="8">
    <source>
        <dbReference type="PROSITE" id="PS00715"/>
    </source>
</evidence>
<keyword evidence="5 6" id="KW-0804">Transcription</keyword>
<keyword evidence="13" id="KW-1185">Reference proteome</keyword>
<evidence type="ECO:0000313" key="13">
    <source>
        <dbReference type="Proteomes" id="UP001356080"/>
    </source>
</evidence>
<evidence type="ECO:0000256" key="4">
    <source>
        <dbReference type="ARBA" id="ARBA00023125"/>
    </source>
</evidence>
<dbReference type="InterPro" id="IPR007624">
    <property type="entry name" value="RNA_pol_sigma70_r3"/>
</dbReference>
<dbReference type="SUPFAM" id="SSF88946">
    <property type="entry name" value="Sigma2 domain of RNA polymerase sigma factors"/>
    <property type="match status" value="1"/>
</dbReference>
<feature type="domain" description="RNA polymerase sigma-70" evidence="9">
    <location>
        <begin position="333"/>
        <end position="359"/>
    </location>
</feature>
<dbReference type="InterPro" id="IPR000943">
    <property type="entry name" value="RNA_pol_sigma70"/>
</dbReference>
<dbReference type="FunFam" id="1.10.10.10:FF:000004">
    <property type="entry name" value="RNA polymerase sigma factor SigA"/>
    <property type="match status" value="1"/>
</dbReference>
<feature type="short sequence motif" description="Interaction with polymerase core subunit RpoC" evidence="6">
    <location>
        <begin position="164"/>
        <end position="167"/>
    </location>
</feature>
<comment type="function">
    <text evidence="6">Sigma factors are initiation factors that promote the attachment of RNA polymerase to specific initiation sites and are then released. This sigma factor is the primary sigma factor during exponential growth.</text>
</comment>
<comment type="similarity">
    <text evidence="6">Belongs to the sigma-70 factor family. RpoD/SigA subfamily.</text>
</comment>
<dbReference type="Gene3D" id="1.10.220.120">
    <property type="entry name" value="Sigma-70 factor, region 1.1"/>
    <property type="match status" value="1"/>
</dbReference>
<feature type="coiled-coil region" evidence="7">
    <location>
        <begin position="295"/>
        <end position="322"/>
    </location>
</feature>
<feature type="region of interest" description="Sigma-70 factor domain-2" evidence="6">
    <location>
        <begin position="140"/>
        <end position="210"/>
    </location>
</feature>
<evidence type="ECO:0000256" key="5">
    <source>
        <dbReference type="ARBA" id="ARBA00023163"/>
    </source>
</evidence>
<sequence length="374" mass="42985">MAENKPSQTKESELEQTLEQAKDQLVEIGKKRGVLAYEEIADKLSNFTIESDHMDEFYEYLGDQGVEVIGESEEDPTMQQIAKEEEFNLNDLSVPLGIKINDPVRMYLKEIGRVDLLSAAEEIDLATRIEQGDEEAKRRLAEANLRLVVSIAKRYVGRGMLFLDLIQEGNMGLIKAVEKFDHRKGFKFSTYATWWIRQAITRAIADQARTIRIPVHMVETINKLIRVQRQLLQDLGREPTPEEIGEEMELSPDKVRDILKIAQEPVSLETPIGEEDDSHLGDFIEDQEAVSPSDHASYELLKEQLEDVLDTLTDREENVLRLRFGLDDGRTRTLEEVGKVFGVTRERIRQIEAKALRKLRHPSRSKRLKDFLDQ</sequence>
<dbReference type="HAMAP" id="MF_00963">
    <property type="entry name" value="Sigma70_RpoD_SigA"/>
    <property type="match status" value="1"/>
</dbReference>
<dbReference type="FunFam" id="1.10.10.10:FF:000002">
    <property type="entry name" value="RNA polymerase sigma factor SigA"/>
    <property type="match status" value="1"/>
</dbReference>
<dbReference type="GO" id="GO:0005737">
    <property type="term" value="C:cytoplasm"/>
    <property type="evidence" value="ECO:0007669"/>
    <property type="project" value="UniProtKB-SubCell"/>
</dbReference>
<evidence type="ECO:0000259" key="9">
    <source>
        <dbReference type="PROSITE" id="PS00716"/>
    </source>
</evidence>
<dbReference type="InterPro" id="IPR042189">
    <property type="entry name" value="RNA_pol_sigma_70_r1_1_sf"/>
</dbReference>
<reference evidence="10" key="1">
    <citation type="submission" date="2016-11" db="EMBL/GenBank/DDBJ databases">
        <title>Complete genome sequence of Virgibacillus dokdonensis 21D, a halophilic bacterium isolated from the deep hypersaline anoxic basin Discovery in the Mediterranean Sea.</title>
        <authorList>
            <person name="Zeaiter Z."/>
            <person name="Booth J.M."/>
            <person name="Prosdocimi E.M."/>
            <person name="Mapelli F."/>
            <person name="Fusi M."/>
            <person name="Daffonchio D."/>
            <person name="Borin S."/>
            <person name="Crotti E."/>
        </authorList>
    </citation>
    <scope>NUCLEOTIDE SEQUENCE</scope>
    <source>
        <strain evidence="10">21D</strain>
    </source>
</reference>
<evidence type="ECO:0000313" key="12">
    <source>
        <dbReference type="Proteomes" id="UP000234237"/>
    </source>
</evidence>
<dbReference type="EMBL" id="JAZHPM010000011">
    <property type="protein sequence ID" value="MEF2292035.1"/>
    <property type="molecule type" value="Genomic_DNA"/>
</dbReference>
<evidence type="ECO:0000256" key="3">
    <source>
        <dbReference type="ARBA" id="ARBA00023082"/>
    </source>
</evidence>
<dbReference type="PANTHER" id="PTHR30603:SF60">
    <property type="entry name" value="RNA POLYMERASE SIGMA FACTOR RPOD"/>
    <property type="match status" value="1"/>
</dbReference>
<evidence type="ECO:0000256" key="1">
    <source>
        <dbReference type="ARBA" id="ARBA00022490"/>
    </source>
</evidence>
<dbReference type="InterPro" id="IPR007630">
    <property type="entry name" value="RNA_pol_sigma70_r4"/>
</dbReference>
<dbReference type="RefSeq" id="WP_077703525.1">
    <property type="nucleotide sequence ID" value="NZ_CP018622.1"/>
</dbReference>
<comment type="subunit">
    <text evidence="6">Interacts transiently with the RNA polymerase catalytic core.</text>
</comment>
<feature type="region of interest" description="Sigma-70 factor domain-4" evidence="6">
    <location>
        <begin position="308"/>
        <end position="361"/>
    </location>
</feature>
<dbReference type="InterPro" id="IPR036388">
    <property type="entry name" value="WH-like_DNA-bd_sf"/>
</dbReference>
<dbReference type="InterPro" id="IPR028630">
    <property type="entry name" value="Sigma70_RpoD"/>
</dbReference>
<dbReference type="Proteomes" id="UP001356080">
    <property type="component" value="Unassembled WGS sequence"/>
</dbReference>
<dbReference type="InterPro" id="IPR007627">
    <property type="entry name" value="RNA_pol_sigma70_r2"/>
</dbReference>
<dbReference type="InterPro" id="IPR013325">
    <property type="entry name" value="RNA_pol_sigma_r2"/>
</dbReference>
<dbReference type="FunFam" id="1.10.601.10:FF:000001">
    <property type="entry name" value="RNA polymerase sigma factor SigA"/>
    <property type="match status" value="1"/>
</dbReference>
<dbReference type="KEGG" id="vpn:A21D_03205"/>
<dbReference type="InterPro" id="IPR013324">
    <property type="entry name" value="RNA_pol_sigma_r3/r4-like"/>
</dbReference>
<reference evidence="12" key="2">
    <citation type="submission" date="2016-11" db="EMBL/GenBank/DDBJ databases">
        <title>Complete genome sequence of Virgibacillus pantothenticus 21D, a halophilic bacterium isolated from the deep hypersaline anoxic basin Discovery in the Mediterranean Sea.</title>
        <authorList>
            <person name="Zeaiter Z."/>
            <person name="Booth J.M."/>
            <person name="Prosdocimi E.M."/>
            <person name="Mapelli F."/>
            <person name="Fusi M."/>
            <person name="Daffonchio D."/>
            <person name="Borin S."/>
            <person name="Crotti E."/>
        </authorList>
    </citation>
    <scope>NUCLEOTIDE SEQUENCE [LARGE SCALE GENOMIC DNA]</scope>
    <source>
        <strain evidence="12">21D</strain>
    </source>
</reference>
<keyword evidence="2 6" id="KW-0805">Transcription regulation</keyword>
<dbReference type="Pfam" id="PF04545">
    <property type="entry name" value="Sigma70_r4"/>
    <property type="match status" value="1"/>
</dbReference>
<dbReference type="InterPro" id="IPR012760">
    <property type="entry name" value="RNA_pol_sigma_RpoD_C"/>
</dbReference>
<dbReference type="InterPro" id="IPR007127">
    <property type="entry name" value="RNA_pol_sigma_70_r1_1"/>
</dbReference>
<dbReference type="InterPro" id="IPR014284">
    <property type="entry name" value="RNA_pol_sigma-70_dom"/>
</dbReference>
<dbReference type="GO" id="GO:0003677">
    <property type="term" value="F:DNA binding"/>
    <property type="evidence" value="ECO:0007669"/>
    <property type="project" value="UniProtKB-UniRule"/>
</dbReference>
<organism evidence="10 12">
    <name type="scientific">Virgibacillus dokdonensis</name>
    <dbReference type="NCBI Taxonomy" id="302167"/>
    <lineage>
        <taxon>Bacteria</taxon>
        <taxon>Bacillati</taxon>
        <taxon>Bacillota</taxon>
        <taxon>Bacilli</taxon>
        <taxon>Bacillales</taxon>
        <taxon>Bacillaceae</taxon>
        <taxon>Virgibacillus</taxon>
    </lineage>
</organism>
<dbReference type="Gene3D" id="1.10.601.10">
    <property type="entry name" value="RNA Polymerase Primary Sigma Factor"/>
    <property type="match status" value="2"/>
</dbReference>
<keyword evidence="1 6" id="KW-0963">Cytoplasm</keyword>
<dbReference type="NCBIfam" id="NF006666">
    <property type="entry name" value="PRK09210.1"/>
    <property type="match status" value="1"/>
</dbReference>
<name>A0A2K9J3J7_9BACI</name>
<proteinExistence type="inferred from homology"/>
<dbReference type="Pfam" id="PF00140">
    <property type="entry name" value="Sigma70_r1_2"/>
    <property type="match status" value="1"/>
</dbReference>
<dbReference type="Pfam" id="PF04542">
    <property type="entry name" value="Sigma70_r2"/>
    <property type="match status" value="1"/>
</dbReference>
<feature type="region of interest" description="Sigma-70 factor domain-3" evidence="6">
    <location>
        <begin position="219"/>
        <end position="295"/>
    </location>
</feature>
<dbReference type="NCBIfam" id="TIGR02937">
    <property type="entry name" value="sigma70-ECF"/>
    <property type="match status" value="1"/>
</dbReference>
<keyword evidence="4 6" id="KW-0238">DNA-binding</keyword>
<dbReference type="PRINTS" id="PR00046">
    <property type="entry name" value="SIGMA70FCT"/>
</dbReference>
<dbReference type="PROSITE" id="PS00715">
    <property type="entry name" value="SIGMA70_1"/>
    <property type="match status" value="1"/>
</dbReference>
<evidence type="ECO:0000313" key="10">
    <source>
        <dbReference type="EMBL" id="AUJ26245.1"/>
    </source>
</evidence>
<dbReference type="PROSITE" id="PS00716">
    <property type="entry name" value="SIGMA70_2"/>
    <property type="match status" value="1"/>
</dbReference>
<keyword evidence="7" id="KW-0175">Coiled coil</keyword>
<accession>A0A2K9J3J7</accession>
<dbReference type="Pfam" id="PF03979">
    <property type="entry name" value="Sigma70_r1_1"/>
    <property type="match status" value="1"/>
</dbReference>
<dbReference type="GO" id="GO:0006352">
    <property type="term" value="P:DNA-templated transcription initiation"/>
    <property type="evidence" value="ECO:0007669"/>
    <property type="project" value="UniProtKB-UniRule"/>
</dbReference>
<evidence type="ECO:0000256" key="7">
    <source>
        <dbReference type="SAM" id="Coils"/>
    </source>
</evidence>
<dbReference type="GO" id="GO:0016987">
    <property type="term" value="F:sigma factor activity"/>
    <property type="evidence" value="ECO:0007669"/>
    <property type="project" value="UniProtKB-UniRule"/>
</dbReference>
<evidence type="ECO:0000256" key="6">
    <source>
        <dbReference type="HAMAP-Rule" id="MF_00963"/>
    </source>
</evidence>
<dbReference type="AlphaFoldDB" id="A0A2K9J3J7"/>
<feature type="DNA-binding region" description="H-T-H motif" evidence="6">
    <location>
        <begin position="334"/>
        <end position="353"/>
    </location>
</feature>
<dbReference type="InterPro" id="IPR050239">
    <property type="entry name" value="Sigma-70_RNA_pol_init_factors"/>
</dbReference>
<reference evidence="11 13" key="3">
    <citation type="submission" date="2024-01" db="EMBL/GenBank/DDBJ databases">
        <title>Survival strategy associated with biotechnological potential of Virgibacillus dokdonensis T4.6 isolated from salt-fermented shrimp paste.</title>
        <authorList>
            <person name="Doan T.V."/>
            <person name="Quach N.T."/>
            <person name="Phi Q.-T."/>
        </authorList>
    </citation>
    <scope>NUCLEOTIDE SEQUENCE [LARGE SCALE GENOMIC DNA]</scope>
    <source>
        <strain evidence="11 13">T4.6</strain>
    </source>
</reference>
<evidence type="ECO:0000313" key="11">
    <source>
        <dbReference type="EMBL" id="MEF2292035.1"/>
    </source>
</evidence>
<dbReference type="NCBIfam" id="TIGR02393">
    <property type="entry name" value="RpoD_Cterm"/>
    <property type="match status" value="1"/>
</dbReference>
<feature type="domain" description="RNA polymerase sigma-70" evidence="8">
    <location>
        <begin position="164"/>
        <end position="177"/>
    </location>
</feature>
<protein>
    <recommendedName>
        <fullName evidence="6">RNA polymerase sigma factor SigA</fullName>
    </recommendedName>
</protein>
<keyword evidence="3 6" id="KW-0731">Sigma factor</keyword>
<dbReference type="STRING" id="302167.GCA_900166595_02092"/>
<dbReference type="Pfam" id="PF04539">
    <property type="entry name" value="Sigma70_r3"/>
    <property type="match status" value="1"/>
</dbReference>
<dbReference type="InterPro" id="IPR009042">
    <property type="entry name" value="RNA_pol_sigma70_r1_2"/>
</dbReference>
<gene>
    <name evidence="6 10" type="primary">sigA</name>
    <name evidence="11" type="synonym">rpoD</name>
    <name evidence="10" type="ORF">A21D_03205</name>
    <name evidence="11" type="ORF">V2W34_08385</name>
</gene>
<comment type="subcellular location">
    <subcellularLocation>
        <location evidence="6">Cytoplasm</location>
    </subcellularLocation>
</comment>
<evidence type="ECO:0000256" key="2">
    <source>
        <dbReference type="ARBA" id="ARBA00023015"/>
    </source>
</evidence>
<dbReference type="SUPFAM" id="SSF88659">
    <property type="entry name" value="Sigma3 and sigma4 domains of RNA polymerase sigma factors"/>
    <property type="match status" value="2"/>
</dbReference>
<dbReference type="CDD" id="cd06171">
    <property type="entry name" value="Sigma70_r4"/>
    <property type="match status" value="1"/>
</dbReference>
<dbReference type="Proteomes" id="UP000234237">
    <property type="component" value="Chromosome"/>
</dbReference>
<dbReference type="EMBL" id="CP018622">
    <property type="protein sequence ID" value="AUJ26245.1"/>
    <property type="molecule type" value="Genomic_DNA"/>
</dbReference>
<dbReference type="Gene3D" id="1.10.10.10">
    <property type="entry name" value="Winged helix-like DNA-binding domain superfamily/Winged helix DNA-binding domain"/>
    <property type="match status" value="2"/>
</dbReference>